<keyword evidence="4" id="KW-1185">Reference proteome</keyword>
<keyword evidence="2" id="KW-1133">Transmembrane helix</keyword>
<dbReference type="Proteomes" id="UP000184699">
    <property type="component" value="Unassembled WGS sequence"/>
</dbReference>
<reference evidence="4" key="1">
    <citation type="submission" date="2016-11" db="EMBL/GenBank/DDBJ databases">
        <authorList>
            <person name="Varghese N."/>
            <person name="Submissions S."/>
        </authorList>
    </citation>
    <scope>NUCLEOTIDE SEQUENCE [LARGE SCALE GENOMIC DNA]</scope>
    <source>
        <strain evidence="4">DSM 8595</strain>
    </source>
</reference>
<feature type="transmembrane region" description="Helical" evidence="2">
    <location>
        <begin position="319"/>
        <end position="342"/>
    </location>
</feature>
<evidence type="ECO:0000313" key="3">
    <source>
        <dbReference type="EMBL" id="SIN95661.1"/>
    </source>
</evidence>
<keyword evidence="2" id="KW-0472">Membrane</keyword>
<organism evidence="3 4">
    <name type="scientific">Agromyces cerinus subsp. cerinus</name>
    <dbReference type="NCBI Taxonomy" id="232089"/>
    <lineage>
        <taxon>Bacteria</taxon>
        <taxon>Bacillati</taxon>
        <taxon>Actinomycetota</taxon>
        <taxon>Actinomycetes</taxon>
        <taxon>Micrococcales</taxon>
        <taxon>Microbacteriaceae</taxon>
        <taxon>Agromyces</taxon>
    </lineage>
</organism>
<dbReference type="RefSeq" id="WP_074260217.1">
    <property type="nucleotide sequence ID" value="NZ_FSRJ01000002.1"/>
</dbReference>
<evidence type="ECO:0000313" key="4">
    <source>
        <dbReference type="Proteomes" id="UP000184699"/>
    </source>
</evidence>
<feature type="transmembrane region" description="Helical" evidence="2">
    <location>
        <begin position="354"/>
        <end position="378"/>
    </location>
</feature>
<name>A0A1N6FK79_9MICO</name>
<feature type="transmembrane region" description="Helical" evidence="2">
    <location>
        <begin position="158"/>
        <end position="177"/>
    </location>
</feature>
<protein>
    <submittedName>
        <fullName evidence="3">Integral membrane protein, interacts with FtsH</fullName>
    </submittedName>
</protein>
<feature type="region of interest" description="Disordered" evidence="1">
    <location>
        <begin position="1"/>
        <end position="22"/>
    </location>
</feature>
<keyword evidence="2" id="KW-0812">Transmembrane</keyword>
<feature type="transmembrane region" description="Helical" evidence="2">
    <location>
        <begin position="197"/>
        <end position="218"/>
    </location>
</feature>
<proteinExistence type="predicted"/>
<evidence type="ECO:0000256" key="1">
    <source>
        <dbReference type="SAM" id="MobiDB-lite"/>
    </source>
</evidence>
<dbReference type="AlphaFoldDB" id="A0A1N6FK79"/>
<dbReference type="OrthoDB" id="2717873at2"/>
<feature type="transmembrane region" description="Helical" evidence="2">
    <location>
        <begin position="72"/>
        <end position="92"/>
    </location>
</feature>
<feature type="transmembrane region" description="Helical" evidence="2">
    <location>
        <begin position="278"/>
        <end position="299"/>
    </location>
</feature>
<accession>A0A1N6FK79</accession>
<feature type="transmembrane region" description="Helical" evidence="2">
    <location>
        <begin position="29"/>
        <end position="49"/>
    </location>
</feature>
<dbReference type="EMBL" id="FSRJ01000002">
    <property type="protein sequence ID" value="SIN95661.1"/>
    <property type="molecule type" value="Genomic_DNA"/>
</dbReference>
<feature type="transmembrane region" description="Helical" evidence="2">
    <location>
        <begin position="104"/>
        <end position="123"/>
    </location>
</feature>
<feature type="transmembrane region" description="Helical" evidence="2">
    <location>
        <begin position="129"/>
        <end position="151"/>
    </location>
</feature>
<dbReference type="STRING" id="232089.SAMN05443544_2109"/>
<sequence length="387" mass="38861">MTTTDPVARANPSRPDAPRRRAAEHVRPLALTALVASAIVAGLSIVWLVEPAISPFTRPAAPSLATLLLDPTAAAILSLAIGAAGIALGTVLAARRRGSRQPSIAAGAGAAALAVAFAFTFGSMSGIAITGYLFGAVAVVAGLVTIAVALVRAPRLGAALLAGLLLLVAASVWWAGLTFGGLAGFAVGVGGALAAGLPGFAVVGLGLISALVWAATAIMALRSAGTGRVAAWLVRHRRALTVLAAIGPLPYAIARASWLTPWPLFGPSGEHLEPATLATGLVIGAGGAAASLLTLGLILPWGRVFPNWMPRVGGRPVPVGLAAVPGFVAAGILCIAAVPMLLTTVGPVDAPADALLVNLVLPFWFWGPMLGLAVAAYVEWRAVDQEP</sequence>
<evidence type="ECO:0000256" key="2">
    <source>
        <dbReference type="SAM" id="Phobius"/>
    </source>
</evidence>
<gene>
    <name evidence="3" type="ORF">SAMN05443544_2109</name>
</gene>
<feature type="transmembrane region" description="Helical" evidence="2">
    <location>
        <begin position="239"/>
        <end position="258"/>
    </location>
</feature>